<evidence type="ECO:0000256" key="5">
    <source>
        <dbReference type="PROSITE-ProRule" id="PRU00169"/>
    </source>
</evidence>
<dbReference type="InterPro" id="IPR016032">
    <property type="entry name" value="Sig_transdc_resp-reg_C-effctor"/>
</dbReference>
<dbReference type="CDD" id="cd17535">
    <property type="entry name" value="REC_NarL-like"/>
    <property type="match status" value="1"/>
</dbReference>
<gene>
    <name evidence="8" type="ORF">BC781_1011134</name>
</gene>
<evidence type="ECO:0000256" key="3">
    <source>
        <dbReference type="ARBA" id="ARBA00023125"/>
    </source>
</evidence>
<sequence>MGVEKQIRIILVDDHTVVRDGIKLLLSQHQELKVIGEAANGEEALELYNQTTPDLVVMDIRMPVMNGLEATRQLVMHDPSAKVLILSMHNDDDYILHAVRNGASGYILKDANKDELIRAIRSVADGKKFYSGDISGILIKELTSPNIAQMPVAEEENSIEALAAELTKREKEILKHVAEGKSSKDIAVELNKSARTIETHRFNIMKKMKVNSTVELLRKLKGKTF</sequence>
<dbReference type="InterPro" id="IPR000792">
    <property type="entry name" value="Tscrpt_reg_LuxR_C"/>
</dbReference>
<keyword evidence="3" id="KW-0238">DNA-binding</keyword>
<dbReference type="GO" id="GO:0003677">
    <property type="term" value="F:DNA binding"/>
    <property type="evidence" value="ECO:0007669"/>
    <property type="project" value="UniProtKB-KW"/>
</dbReference>
<dbReference type="PANTHER" id="PTHR43214">
    <property type="entry name" value="TWO-COMPONENT RESPONSE REGULATOR"/>
    <property type="match status" value="1"/>
</dbReference>
<dbReference type="OrthoDB" id="9797341at2"/>
<dbReference type="PROSITE" id="PS50110">
    <property type="entry name" value="RESPONSE_REGULATORY"/>
    <property type="match status" value="1"/>
</dbReference>
<evidence type="ECO:0000256" key="4">
    <source>
        <dbReference type="ARBA" id="ARBA00023163"/>
    </source>
</evidence>
<proteinExistence type="predicted"/>
<name>A0A315ZHR9_SEDFL</name>
<accession>A0A315ZHR9</accession>
<dbReference type="GO" id="GO:0000160">
    <property type="term" value="P:phosphorelay signal transduction system"/>
    <property type="evidence" value="ECO:0007669"/>
    <property type="project" value="InterPro"/>
</dbReference>
<evidence type="ECO:0000313" key="8">
    <source>
        <dbReference type="EMBL" id="PWJ44763.1"/>
    </source>
</evidence>
<dbReference type="InterPro" id="IPR039420">
    <property type="entry name" value="WalR-like"/>
</dbReference>
<dbReference type="SUPFAM" id="SSF46894">
    <property type="entry name" value="C-terminal effector domain of the bipartite response regulators"/>
    <property type="match status" value="1"/>
</dbReference>
<dbReference type="InterPro" id="IPR011006">
    <property type="entry name" value="CheY-like_superfamily"/>
</dbReference>
<comment type="caution">
    <text evidence="8">The sequence shown here is derived from an EMBL/GenBank/DDBJ whole genome shotgun (WGS) entry which is preliminary data.</text>
</comment>
<dbReference type="PROSITE" id="PS50043">
    <property type="entry name" value="HTH_LUXR_2"/>
    <property type="match status" value="1"/>
</dbReference>
<dbReference type="Gene3D" id="3.40.50.2300">
    <property type="match status" value="1"/>
</dbReference>
<dbReference type="GO" id="GO:0006355">
    <property type="term" value="P:regulation of DNA-templated transcription"/>
    <property type="evidence" value="ECO:0007669"/>
    <property type="project" value="InterPro"/>
</dbReference>
<keyword evidence="1 5" id="KW-0597">Phosphoprotein</keyword>
<organism evidence="8 9">
    <name type="scientific">Sediminitomix flava</name>
    <dbReference type="NCBI Taxonomy" id="379075"/>
    <lineage>
        <taxon>Bacteria</taxon>
        <taxon>Pseudomonadati</taxon>
        <taxon>Bacteroidota</taxon>
        <taxon>Cytophagia</taxon>
        <taxon>Cytophagales</taxon>
        <taxon>Flammeovirgaceae</taxon>
        <taxon>Sediminitomix</taxon>
    </lineage>
</organism>
<evidence type="ECO:0000313" key="9">
    <source>
        <dbReference type="Proteomes" id="UP000245535"/>
    </source>
</evidence>
<feature type="modified residue" description="4-aspartylphosphate" evidence="5">
    <location>
        <position position="59"/>
    </location>
</feature>
<evidence type="ECO:0000259" key="7">
    <source>
        <dbReference type="PROSITE" id="PS50110"/>
    </source>
</evidence>
<reference evidence="8 9" key="1">
    <citation type="submission" date="2018-03" db="EMBL/GenBank/DDBJ databases">
        <title>Genomic Encyclopedia of Archaeal and Bacterial Type Strains, Phase II (KMG-II): from individual species to whole genera.</title>
        <authorList>
            <person name="Goeker M."/>
        </authorList>
    </citation>
    <scope>NUCLEOTIDE SEQUENCE [LARGE SCALE GENOMIC DNA]</scope>
    <source>
        <strain evidence="8 9">DSM 28229</strain>
    </source>
</reference>
<dbReference type="Proteomes" id="UP000245535">
    <property type="component" value="Unassembled WGS sequence"/>
</dbReference>
<evidence type="ECO:0000256" key="2">
    <source>
        <dbReference type="ARBA" id="ARBA00023015"/>
    </source>
</evidence>
<protein>
    <submittedName>
        <fullName evidence="8">LuxR family two component transcriptional regulator</fullName>
    </submittedName>
</protein>
<dbReference type="InterPro" id="IPR058245">
    <property type="entry name" value="NreC/VraR/RcsB-like_REC"/>
</dbReference>
<evidence type="ECO:0000256" key="1">
    <source>
        <dbReference type="ARBA" id="ARBA00022553"/>
    </source>
</evidence>
<dbReference type="AlphaFoldDB" id="A0A315ZHR9"/>
<evidence type="ECO:0000259" key="6">
    <source>
        <dbReference type="PROSITE" id="PS50043"/>
    </source>
</evidence>
<dbReference type="PANTHER" id="PTHR43214:SF41">
    <property type="entry name" value="NITRATE_NITRITE RESPONSE REGULATOR PROTEIN NARP"/>
    <property type="match status" value="1"/>
</dbReference>
<dbReference type="RefSeq" id="WP_109616234.1">
    <property type="nucleotide sequence ID" value="NZ_QGDO01000001.1"/>
</dbReference>
<keyword evidence="9" id="KW-1185">Reference proteome</keyword>
<dbReference type="InterPro" id="IPR001789">
    <property type="entry name" value="Sig_transdc_resp-reg_receiver"/>
</dbReference>
<keyword evidence="4" id="KW-0804">Transcription</keyword>
<dbReference type="Pfam" id="PF00072">
    <property type="entry name" value="Response_reg"/>
    <property type="match status" value="1"/>
</dbReference>
<dbReference type="SUPFAM" id="SSF52172">
    <property type="entry name" value="CheY-like"/>
    <property type="match status" value="1"/>
</dbReference>
<feature type="domain" description="Response regulatory" evidence="7">
    <location>
        <begin position="8"/>
        <end position="124"/>
    </location>
</feature>
<feature type="domain" description="HTH luxR-type" evidence="6">
    <location>
        <begin position="159"/>
        <end position="224"/>
    </location>
</feature>
<dbReference type="CDD" id="cd06170">
    <property type="entry name" value="LuxR_C_like"/>
    <property type="match status" value="1"/>
</dbReference>
<dbReference type="Pfam" id="PF00196">
    <property type="entry name" value="GerE"/>
    <property type="match status" value="1"/>
</dbReference>
<dbReference type="PRINTS" id="PR00038">
    <property type="entry name" value="HTHLUXR"/>
</dbReference>
<dbReference type="SMART" id="SM00448">
    <property type="entry name" value="REC"/>
    <property type="match status" value="1"/>
</dbReference>
<dbReference type="SMART" id="SM00421">
    <property type="entry name" value="HTH_LUXR"/>
    <property type="match status" value="1"/>
</dbReference>
<keyword evidence="2" id="KW-0805">Transcription regulation</keyword>
<dbReference type="EMBL" id="QGDO01000001">
    <property type="protein sequence ID" value="PWJ44763.1"/>
    <property type="molecule type" value="Genomic_DNA"/>
</dbReference>